<evidence type="ECO:0000313" key="6">
    <source>
        <dbReference type="EMBL" id="AFZ23646.1"/>
    </source>
</evidence>
<dbReference type="Gene3D" id="3.40.50.300">
    <property type="entry name" value="P-loop containing nucleotide triphosphate hydrolases"/>
    <property type="match status" value="2"/>
</dbReference>
<keyword evidence="7" id="KW-1185">Reference proteome</keyword>
<dbReference type="PATRIC" id="fig|56107.3.peg.1539"/>
<evidence type="ECO:0000256" key="3">
    <source>
        <dbReference type="ARBA" id="ARBA00013368"/>
    </source>
</evidence>
<evidence type="ECO:0000259" key="5">
    <source>
        <dbReference type="Pfam" id="PF13476"/>
    </source>
</evidence>
<accession>K9WV42</accession>
<dbReference type="EMBL" id="CP003642">
    <property type="protein sequence ID" value="AFZ23646.1"/>
    <property type="molecule type" value="Genomic_DNA"/>
</dbReference>
<proteinExistence type="inferred from homology"/>
<dbReference type="RefSeq" id="WP_015206902.1">
    <property type="nucleotide sequence ID" value="NC_019757.1"/>
</dbReference>
<gene>
    <name evidence="6" type="ORF">Cylst_1357</name>
</gene>
<feature type="coiled-coil region" evidence="4">
    <location>
        <begin position="401"/>
        <end position="479"/>
    </location>
</feature>
<dbReference type="GO" id="GO:0016887">
    <property type="term" value="F:ATP hydrolysis activity"/>
    <property type="evidence" value="ECO:0007669"/>
    <property type="project" value="InterPro"/>
</dbReference>
<dbReference type="PANTHER" id="PTHR32114">
    <property type="entry name" value="ABC TRANSPORTER ABCH.3"/>
    <property type="match status" value="1"/>
</dbReference>
<dbReference type="STRING" id="56107.Cylst_1357"/>
<sequence>MIFIELVLQNFGPYAGKQVINLNPNIDEENSRPIILLGGMNGGGKTTLMDAIRLALYGQRAQCSTRGNLSYPDFLSQCVNSKIDPNSDTRIELLFEHIENDKPIKYRVVRSWRKNPKDGKDTLGILGDSDTWPDALVNIWDEYIENLLPLGISNLFLFDGEQVRNLAEQETPPTIVINAIRGLLGLELADRLAVDLDILVNRKLKEVANTKDLANLEEIETRLTQQQEDYQTTDQQFKIIDNQVSELENQQQEAFDKFISEGGKIAAERNQLELQQEAKIADIEQVRQSMAELVADVLPLALIPNLLTQVQAQGEKEFRHQQIQLARDLLLERDQRLLTWLNQVEISSAQVEQIQSFLVQDVDSLYAKSLQTEAPWLLADEESLSQLDNSIYRLQNSRISAQQQLAIIKNKEEEIITLERQVQTAAAPEDYKKLLKAVEEAQNQVAEAKANLESTRRRLAELETIIAKSKKELNTYTVENIKHKNSEHIINAAAKVQNTLKIFRDRLTLRKLNKLEEEVKNCFLYLLHKSDLVHRIAIDTKTFSLSLYDLNGKPVPKHRLSAGEKQLLAIAFLWGLAKVSGRRLPVAIDTPLGRLDSSHRSNLVERYFPAASHQVILLSTDTEIGKQEVEKLRDNEAIAHEYLLEYNSSTRQTTIKQGYFW</sequence>
<feature type="coiled-coil region" evidence="4">
    <location>
        <begin position="216"/>
        <end position="250"/>
    </location>
</feature>
<dbReference type="NCBIfam" id="TIGR03185">
    <property type="entry name" value="DNA_S_dndD"/>
    <property type="match status" value="1"/>
</dbReference>
<dbReference type="HOGENOM" id="CLU_024631_0_0_3"/>
<dbReference type="SUPFAM" id="SSF52540">
    <property type="entry name" value="P-loop containing nucleoside triphosphate hydrolases"/>
    <property type="match status" value="1"/>
</dbReference>
<protein>
    <recommendedName>
        <fullName evidence="3">Nuclease SbcCD subunit C</fullName>
    </recommendedName>
</protein>
<dbReference type="PANTHER" id="PTHR32114:SF2">
    <property type="entry name" value="ABC TRANSPORTER ABCH.3"/>
    <property type="match status" value="1"/>
</dbReference>
<keyword evidence="4" id="KW-0175">Coiled coil</keyword>
<dbReference type="InterPro" id="IPR038729">
    <property type="entry name" value="Rad50/SbcC_AAA"/>
</dbReference>
<reference evidence="6 7" key="1">
    <citation type="submission" date="2012-06" db="EMBL/GenBank/DDBJ databases">
        <title>Finished chromosome of genome of Cylindrospermum stagnale PCC 7417.</title>
        <authorList>
            <consortium name="US DOE Joint Genome Institute"/>
            <person name="Gugger M."/>
            <person name="Coursin T."/>
            <person name="Rippka R."/>
            <person name="Tandeau De Marsac N."/>
            <person name="Huntemann M."/>
            <person name="Wei C.-L."/>
            <person name="Han J."/>
            <person name="Detter J.C."/>
            <person name="Han C."/>
            <person name="Tapia R."/>
            <person name="Chen A."/>
            <person name="Kyrpides N."/>
            <person name="Mavromatis K."/>
            <person name="Markowitz V."/>
            <person name="Szeto E."/>
            <person name="Ivanova N."/>
            <person name="Pagani I."/>
            <person name="Pati A."/>
            <person name="Goodwin L."/>
            <person name="Nordberg H.P."/>
            <person name="Cantor M.N."/>
            <person name="Hua S.X."/>
            <person name="Woyke T."/>
            <person name="Kerfeld C.A."/>
        </authorList>
    </citation>
    <scope>NUCLEOTIDE SEQUENCE [LARGE SCALE GENOMIC DNA]</scope>
    <source>
        <strain evidence="6 7">PCC 7417</strain>
    </source>
</reference>
<evidence type="ECO:0000313" key="7">
    <source>
        <dbReference type="Proteomes" id="UP000010475"/>
    </source>
</evidence>
<name>K9WV42_9NOST</name>
<dbReference type="eggNOG" id="COG0419">
    <property type="taxonomic scope" value="Bacteria"/>
</dbReference>
<evidence type="ECO:0000256" key="2">
    <source>
        <dbReference type="ARBA" id="ARBA00011322"/>
    </source>
</evidence>
<dbReference type="InterPro" id="IPR017599">
    <property type="entry name" value="DNA_S_DndD"/>
</dbReference>
<dbReference type="KEGG" id="csg:Cylst_1357"/>
<dbReference type="InterPro" id="IPR027417">
    <property type="entry name" value="P-loop_NTPase"/>
</dbReference>
<evidence type="ECO:0000256" key="1">
    <source>
        <dbReference type="ARBA" id="ARBA00006930"/>
    </source>
</evidence>
<dbReference type="AlphaFoldDB" id="K9WV42"/>
<dbReference type="GO" id="GO:0006302">
    <property type="term" value="P:double-strand break repair"/>
    <property type="evidence" value="ECO:0007669"/>
    <property type="project" value="InterPro"/>
</dbReference>
<dbReference type="OrthoDB" id="9795626at2"/>
<dbReference type="Proteomes" id="UP000010475">
    <property type="component" value="Chromosome"/>
</dbReference>
<organism evidence="6 7">
    <name type="scientific">Cylindrospermum stagnale PCC 7417</name>
    <dbReference type="NCBI Taxonomy" id="56107"/>
    <lineage>
        <taxon>Bacteria</taxon>
        <taxon>Bacillati</taxon>
        <taxon>Cyanobacteriota</taxon>
        <taxon>Cyanophyceae</taxon>
        <taxon>Nostocales</taxon>
        <taxon>Nostocaceae</taxon>
        <taxon>Cylindrospermum</taxon>
    </lineage>
</organism>
<comment type="subunit">
    <text evidence="2">Heterodimer of SbcC and SbcD.</text>
</comment>
<dbReference type="Pfam" id="PF13476">
    <property type="entry name" value="AAA_23"/>
    <property type="match status" value="1"/>
</dbReference>
<comment type="similarity">
    <text evidence="1">Belongs to the SMC family. SbcC subfamily.</text>
</comment>
<feature type="domain" description="Rad50/SbcC-type AAA" evidence="5">
    <location>
        <begin position="6"/>
        <end position="251"/>
    </location>
</feature>
<evidence type="ECO:0000256" key="4">
    <source>
        <dbReference type="SAM" id="Coils"/>
    </source>
</evidence>